<dbReference type="InterPro" id="IPR036388">
    <property type="entry name" value="WH-like_DNA-bd_sf"/>
</dbReference>
<keyword evidence="2" id="KW-0805">Transcription regulation</keyword>
<evidence type="ECO:0000259" key="6">
    <source>
        <dbReference type="PROSITE" id="PS50931"/>
    </source>
</evidence>
<sequence>MRAAELGSFSKAAVSLGIAQPSVSRTIGDLEREWGSPLFYRTGRGVALSELGEEALKKARFLLREADQAAEDLKAFSRLPSGIVSLGLPTSLVEPTIPELVNQLRAHAPGIRLQVYEGFSDQVERWLSEGLIDIGAYSKYREGEREHGSVLLESRLVLAGPREGWTLPEEIAFERLADFALVLPAPTNGLRIMVDSVARRLKVSLNVIADIDSTGGQKAMAARCGCYMVKAPHTISEETSRGLFASSVIRSPYINRHVVLVTGQQRPLSRASREVVARLTGIIRELSVPKEPPASHGAG</sequence>
<keyword evidence="3" id="KW-0238">DNA-binding</keyword>
<evidence type="ECO:0000313" key="8">
    <source>
        <dbReference type="Proteomes" id="UP000295351"/>
    </source>
</evidence>
<evidence type="ECO:0000256" key="5">
    <source>
        <dbReference type="ARBA" id="ARBA00023163"/>
    </source>
</evidence>
<dbReference type="Pfam" id="PF00126">
    <property type="entry name" value="HTH_1"/>
    <property type="match status" value="1"/>
</dbReference>
<evidence type="ECO:0000256" key="1">
    <source>
        <dbReference type="ARBA" id="ARBA00009437"/>
    </source>
</evidence>
<name>A0A4R2C458_SHIGR</name>
<keyword evidence="8" id="KW-1185">Reference proteome</keyword>
<keyword evidence="4" id="KW-0010">Activator</keyword>
<accession>A0A4R2C458</accession>
<dbReference type="AlphaFoldDB" id="A0A4R2C458"/>
<proteinExistence type="inferred from homology"/>
<evidence type="ECO:0000313" key="7">
    <source>
        <dbReference type="EMBL" id="TCN35148.1"/>
    </source>
</evidence>
<dbReference type="InterPro" id="IPR000847">
    <property type="entry name" value="LysR_HTH_N"/>
</dbReference>
<dbReference type="GO" id="GO:2000142">
    <property type="term" value="P:regulation of DNA-templated transcription initiation"/>
    <property type="evidence" value="ECO:0007669"/>
    <property type="project" value="TreeGrafter"/>
</dbReference>
<dbReference type="SUPFAM" id="SSF46785">
    <property type="entry name" value="Winged helix' DNA-binding domain"/>
    <property type="match status" value="1"/>
</dbReference>
<dbReference type="Gene3D" id="3.40.190.290">
    <property type="match status" value="1"/>
</dbReference>
<dbReference type="Proteomes" id="UP000295351">
    <property type="component" value="Unassembled WGS sequence"/>
</dbReference>
<dbReference type="SUPFAM" id="SSF53850">
    <property type="entry name" value="Periplasmic binding protein-like II"/>
    <property type="match status" value="1"/>
</dbReference>
<dbReference type="GO" id="GO:0003700">
    <property type="term" value="F:DNA-binding transcription factor activity"/>
    <property type="evidence" value="ECO:0007669"/>
    <property type="project" value="InterPro"/>
</dbReference>
<dbReference type="PRINTS" id="PR00039">
    <property type="entry name" value="HTHLYSR"/>
</dbReference>
<evidence type="ECO:0000256" key="3">
    <source>
        <dbReference type="ARBA" id="ARBA00023125"/>
    </source>
</evidence>
<dbReference type="EMBL" id="SLVX01000030">
    <property type="protein sequence ID" value="TCN35148.1"/>
    <property type="molecule type" value="Genomic_DNA"/>
</dbReference>
<protein>
    <submittedName>
        <fullName evidence="7">LysR family nitrogen assimilation transcriptional regulator</fullName>
    </submittedName>
</protein>
<dbReference type="InterPro" id="IPR036390">
    <property type="entry name" value="WH_DNA-bd_sf"/>
</dbReference>
<evidence type="ECO:0000256" key="2">
    <source>
        <dbReference type="ARBA" id="ARBA00023015"/>
    </source>
</evidence>
<organism evidence="7 8">
    <name type="scientific">Shinella granuli</name>
    <dbReference type="NCBI Taxonomy" id="323621"/>
    <lineage>
        <taxon>Bacteria</taxon>
        <taxon>Pseudomonadati</taxon>
        <taxon>Pseudomonadota</taxon>
        <taxon>Alphaproteobacteria</taxon>
        <taxon>Hyphomicrobiales</taxon>
        <taxon>Rhizobiaceae</taxon>
        <taxon>Shinella</taxon>
    </lineage>
</organism>
<dbReference type="GO" id="GO:0003677">
    <property type="term" value="F:DNA binding"/>
    <property type="evidence" value="ECO:0007669"/>
    <property type="project" value="UniProtKB-KW"/>
</dbReference>
<comment type="caution">
    <text evidence="7">The sequence shown here is derived from an EMBL/GenBank/DDBJ whole genome shotgun (WGS) entry which is preliminary data.</text>
</comment>
<evidence type="ECO:0000256" key="4">
    <source>
        <dbReference type="ARBA" id="ARBA00023159"/>
    </source>
</evidence>
<gene>
    <name evidence="7" type="ORF">EV665_1308</name>
</gene>
<dbReference type="Pfam" id="PF03466">
    <property type="entry name" value="LysR_substrate"/>
    <property type="match status" value="1"/>
</dbReference>
<dbReference type="InterPro" id="IPR005119">
    <property type="entry name" value="LysR_subst-bd"/>
</dbReference>
<feature type="domain" description="HTH lysR-type" evidence="6">
    <location>
        <begin position="1"/>
        <end position="49"/>
    </location>
</feature>
<dbReference type="PANTHER" id="PTHR30293">
    <property type="entry name" value="TRANSCRIPTIONAL REGULATORY PROTEIN NAC-RELATED"/>
    <property type="match status" value="1"/>
</dbReference>
<dbReference type="Gene3D" id="1.10.10.10">
    <property type="entry name" value="Winged helix-like DNA-binding domain superfamily/Winged helix DNA-binding domain"/>
    <property type="match status" value="1"/>
</dbReference>
<dbReference type="PANTHER" id="PTHR30293:SF0">
    <property type="entry name" value="NITROGEN ASSIMILATION REGULATORY PROTEIN NAC"/>
    <property type="match status" value="1"/>
</dbReference>
<reference evidence="7 8" key="1">
    <citation type="submission" date="2019-03" db="EMBL/GenBank/DDBJ databases">
        <title>Genomic Encyclopedia of Type Strains, Phase IV (KMG-IV): sequencing the most valuable type-strain genomes for metagenomic binning, comparative biology and taxonomic classification.</title>
        <authorList>
            <person name="Goeker M."/>
        </authorList>
    </citation>
    <scope>NUCLEOTIDE SEQUENCE [LARGE SCALE GENOMIC DNA]</scope>
    <source>
        <strain evidence="7 8">DSM 18401</strain>
    </source>
</reference>
<dbReference type="PROSITE" id="PS50931">
    <property type="entry name" value="HTH_LYSR"/>
    <property type="match status" value="1"/>
</dbReference>
<comment type="similarity">
    <text evidence="1">Belongs to the LysR transcriptional regulatory family.</text>
</comment>
<keyword evidence="5" id="KW-0804">Transcription</keyword>